<reference evidence="6 7" key="2">
    <citation type="submission" date="2008-10" db="EMBL/GenBank/DDBJ databases">
        <authorList>
            <person name="Fulton L."/>
            <person name="Clifton S."/>
            <person name="Fulton B."/>
            <person name="Xu J."/>
            <person name="Minx P."/>
            <person name="Pepin K.H."/>
            <person name="Johnson M."/>
            <person name="Thiruvilangam P."/>
            <person name="Bhonagiri V."/>
            <person name="Nash W.E."/>
            <person name="Mardis E.R."/>
            <person name="Wilson R.K."/>
        </authorList>
    </citation>
    <scope>NUCLEOTIDE SEQUENCE [LARGE SCALE GENOMIC DNA]</scope>
    <source>
        <strain evidence="6 7">DSM 13279</strain>
    </source>
</reference>
<dbReference type="InterPro" id="IPR017945">
    <property type="entry name" value="DHBP_synth_RibB-like_a/b_dom"/>
</dbReference>
<dbReference type="InterPro" id="IPR011125">
    <property type="entry name" value="Znf_HypF"/>
</dbReference>
<comment type="catalytic activity">
    <reaction evidence="2">
        <text>an acyl phosphate + H2O = a carboxylate + phosphate + H(+)</text>
        <dbReference type="Rhea" id="RHEA:14965"/>
        <dbReference type="ChEBI" id="CHEBI:15377"/>
        <dbReference type="ChEBI" id="CHEBI:15378"/>
        <dbReference type="ChEBI" id="CHEBI:29067"/>
        <dbReference type="ChEBI" id="CHEBI:43474"/>
        <dbReference type="ChEBI" id="CHEBI:59918"/>
        <dbReference type="EC" id="3.6.1.7"/>
    </reaction>
</comment>
<feature type="domain" description="Acylphosphatase-like" evidence="4">
    <location>
        <begin position="3"/>
        <end position="100"/>
    </location>
</feature>
<evidence type="ECO:0000256" key="3">
    <source>
        <dbReference type="SAM" id="MobiDB-lite"/>
    </source>
</evidence>
<gene>
    <name evidence="6" type="primary">hypF</name>
    <name evidence="6" type="ORF">COLSTE_00870</name>
</gene>
<proteinExistence type="inferred from homology"/>
<dbReference type="Pfam" id="PF07503">
    <property type="entry name" value="zf-HYPF"/>
    <property type="match status" value="2"/>
</dbReference>
<evidence type="ECO:0000259" key="5">
    <source>
        <dbReference type="PROSITE" id="PS51163"/>
    </source>
</evidence>
<dbReference type="InterPro" id="IPR036046">
    <property type="entry name" value="Acylphosphatase-like_dom_sf"/>
</dbReference>
<dbReference type="PROSITE" id="PS00150">
    <property type="entry name" value="ACYLPHOSPHATASE_1"/>
    <property type="match status" value="1"/>
</dbReference>
<dbReference type="STRING" id="445975.COLSTE_00870"/>
<feature type="active site" evidence="2">
    <location>
        <position position="18"/>
    </location>
</feature>
<feature type="region of interest" description="Disordered" evidence="3">
    <location>
        <begin position="869"/>
        <end position="932"/>
    </location>
</feature>
<evidence type="ECO:0000259" key="4">
    <source>
        <dbReference type="PROSITE" id="PS51160"/>
    </source>
</evidence>
<sequence>MKHARIHITGIVQGVGMRPFVYRQATEHGVTGWVLNAGDGVHIEAHAEGGALEAFVHSLRDQAPAAAQVDTVDVAFFDKAEEPIVEPDASTLEPAADVRPGAEAVHPLQAEPRFRIIASQDETEHSTLVSPDIATCDDCLRELFDPSDRRYHYPFINCTNCGPRFTIIRGLPYDRAQTSMGAFPMCPACASEYADPLDRRFHAQPDACFACGPHITWQERGGREALVGATRETSDAIIARCAELIASDGIVAIKGLGGFHLACRADSERAVRELRARKRRSNKPLAIMARDLDAAGALCHVGPKERDLLYGSIKPIVLLQRRGSMSGENPPSSSGLASSVAFDLPELGIMLPYTPLQHLLMAECRVRGIDALVMTSGNLSEEPIEMDNGAAWARLVESGIADALLGNDRAILSRFDDSVVRAVNGQVQFVRRARGYAPRPLALPNSEGHGAARRTQDTRPAREAEGADAKATILPTSPYEASPTTPPAGTPGASSLSLAAGPAASAPTGPSGYEPRDNRPLCVLACGPEQKATLALTREDGTGGAQCFISQHIGDLENAETFDAWQSARARMEGLFDLRPSALTCDVHPGYLSSQWAREQARATGLPLVQVQHHHAHIAAVIAEAAARGEIEANARVIGIAFDGTGAGAVYNSDSQNSGIVRPGSDSNTEAACHNGVQTGSACRDIRTAASETPADGVKARVPKLNIADMTPDAGAANRPLELDGTIWGGEVLLASLSSFDRAAHLEPWPLPGGAASVRDPRRNAFALLKHYDLLDHPGAAPLLDTLQPDEKELASRMIERGINCPLTSSMGRLLDAVSAILGICHSATYEGEPAILLEAAAHRFTRHYGAVGSSVIVAKSLDAQKSLVVPKSPSAPNGSGVPNGLTTPNDPGDPNGPTAQDSPAAPKSPDTPGLPATPTDNEPLGKSLPSTATSISMQPLLLHILDGIAQGASPEQLAWDTHRAIVEITARTAVEISNSTGVRTAALSGGVFMNRLLLEGISVELERAGLTVLTPRDLPCNDGGIAYGQAAVARALLNGQG</sequence>
<evidence type="ECO:0000313" key="6">
    <source>
        <dbReference type="EMBL" id="EEA90834.1"/>
    </source>
</evidence>
<dbReference type="Pfam" id="PF22521">
    <property type="entry name" value="HypF_C_2"/>
    <property type="match status" value="2"/>
</dbReference>
<feature type="region of interest" description="Disordered" evidence="3">
    <location>
        <begin position="439"/>
        <end position="515"/>
    </location>
</feature>
<comment type="caution">
    <text evidence="6">The sequence shown here is derived from an EMBL/GenBank/DDBJ whole genome shotgun (WGS) entry which is preliminary data.</text>
</comment>
<dbReference type="Pfam" id="PF00708">
    <property type="entry name" value="Acylphosphatase"/>
    <property type="match status" value="1"/>
</dbReference>
<dbReference type="SUPFAM" id="SSF54975">
    <property type="entry name" value="Acylphosphatase/BLUF domain-like"/>
    <property type="match status" value="1"/>
</dbReference>
<comment type="similarity">
    <text evidence="1">Belongs to the carbamoyltransferase HypF family.</text>
</comment>
<dbReference type="GO" id="GO:0051604">
    <property type="term" value="P:protein maturation"/>
    <property type="evidence" value="ECO:0007669"/>
    <property type="project" value="TreeGrafter"/>
</dbReference>
<dbReference type="Gene3D" id="3.90.870.50">
    <property type="match status" value="1"/>
</dbReference>
<protein>
    <recommendedName>
        <fullName evidence="2">acylphosphatase</fullName>
        <ecNumber evidence="2">3.6.1.7</ecNumber>
    </recommendedName>
</protein>
<name>B6G9X9_9ACTN</name>
<dbReference type="InterPro" id="IPR041440">
    <property type="entry name" value="HypF_C"/>
</dbReference>
<dbReference type="PANTHER" id="PTHR42959:SF1">
    <property type="entry name" value="CARBAMOYLTRANSFERASE HYPF"/>
    <property type="match status" value="1"/>
</dbReference>
<dbReference type="Pfam" id="PF17788">
    <property type="entry name" value="HypF_C"/>
    <property type="match status" value="1"/>
</dbReference>
<dbReference type="RefSeq" id="WP_006720532.1">
    <property type="nucleotide sequence ID" value="NZ_CP085935.1"/>
</dbReference>
<feature type="domain" description="YrdC-like" evidence="5">
    <location>
        <begin position="235"/>
        <end position="435"/>
    </location>
</feature>
<dbReference type="InterPro" id="IPR055128">
    <property type="entry name" value="HypF_C_2"/>
</dbReference>
<dbReference type="SUPFAM" id="SSF55821">
    <property type="entry name" value="YrdC/RibB"/>
    <property type="match status" value="1"/>
</dbReference>
<dbReference type="eggNOG" id="COG0068">
    <property type="taxonomic scope" value="Bacteria"/>
</dbReference>
<feature type="compositionally biased region" description="Basic and acidic residues" evidence="3">
    <location>
        <begin position="454"/>
        <end position="468"/>
    </location>
</feature>
<dbReference type="Gene3D" id="1.10.357.160">
    <property type="match status" value="1"/>
</dbReference>
<dbReference type="GO" id="GO:0016743">
    <property type="term" value="F:carboxyl- or carbamoyltransferase activity"/>
    <property type="evidence" value="ECO:0007669"/>
    <property type="project" value="TreeGrafter"/>
</dbReference>
<dbReference type="GO" id="GO:0003998">
    <property type="term" value="F:acylphosphatase activity"/>
    <property type="evidence" value="ECO:0007669"/>
    <property type="project" value="UniProtKB-EC"/>
</dbReference>
<dbReference type="InterPro" id="IPR001792">
    <property type="entry name" value="Acylphosphatase-like_dom"/>
</dbReference>
<keyword evidence="7" id="KW-1185">Reference proteome</keyword>
<dbReference type="GeneID" id="98002146"/>
<evidence type="ECO:0000256" key="2">
    <source>
        <dbReference type="PROSITE-ProRule" id="PRU00520"/>
    </source>
</evidence>
<dbReference type="PROSITE" id="PS51160">
    <property type="entry name" value="ACYLPHOSPHATASE_3"/>
    <property type="match status" value="1"/>
</dbReference>
<dbReference type="Gene3D" id="3.30.420.360">
    <property type="match status" value="1"/>
</dbReference>
<feature type="active site" evidence="2">
    <location>
        <position position="36"/>
    </location>
</feature>
<dbReference type="GO" id="GO:0008270">
    <property type="term" value="F:zinc ion binding"/>
    <property type="evidence" value="ECO:0007669"/>
    <property type="project" value="InterPro"/>
</dbReference>
<dbReference type="PANTHER" id="PTHR42959">
    <property type="entry name" value="CARBAMOYLTRANSFERASE"/>
    <property type="match status" value="1"/>
</dbReference>
<evidence type="ECO:0000256" key="1">
    <source>
        <dbReference type="ARBA" id="ARBA00008097"/>
    </source>
</evidence>
<dbReference type="GO" id="GO:0003725">
    <property type="term" value="F:double-stranded RNA binding"/>
    <property type="evidence" value="ECO:0007669"/>
    <property type="project" value="InterPro"/>
</dbReference>
<dbReference type="InterPro" id="IPR017968">
    <property type="entry name" value="Acylphosphatase_CS"/>
</dbReference>
<dbReference type="InterPro" id="IPR051060">
    <property type="entry name" value="Carbamoyltrans_HypF-like"/>
</dbReference>
<dbReference type="AlphaFoldDB" id="B6G9X9"/>
<dbReference type="EMBL" id="ABXJ01000055">
    <property type="protein sequence ID" value="EEA90834.1"/>
    <property type="molecule type" value="Genomic_DNA"/>
</dbReference>
<dbReference type="EC" id="3.6.1.7" evidence="2"/>
<feature type="compositionally biased region" description="Low complexity" evidence="3">
    <location>
        <begin position="490"/>
        <end position="512"/>
    </location>
</feature>
<dbReference type="Gene3D" id="3.30.110.120">
    <property type="match status" value="1"/>
</dbReference>
<reference evidence="6 7" key="1">
    <citation type="submission" date="2008-10" db="EMBL/GenBank/DDBJ databases">
        <title>Draft genome sequence of Collinsella stercoris (DSM 13279).</title>
        <authorList>
            <person name="Sudarsanam P."/>
            <person name="Ley R."/>
            <person name="Guruge J."/>
            <person name="Turnbaugh P.J."/>
            <person name="Mahowald M."/>
            <person name="Liep D."/>
            <person name="Gordon J."/>
        </authorList>
    </citation>
    <scope>NUCLEOTIDE SEQUENCE [LARGE SCALE GENOMIC DNA]</scope>
    <source>
        <strain evidence="6 7">DSM 13279</strain>
    </source>
</reference>
<dbReference type="InterPro" id="IPR006070">
    <property type="entry name" value="Sua5-like_dom"/>
</dbReference>
<dbReference type="Pfam" id="PF01300">
    <property type="entry name" value="Sua5_yciO_yrdC"/>
    <property type="match status" value="1"/>
</dbReference>
<dbReference type="PROSITE" id="PS51163">
    <property type="entry name" value="YRDC"/>
    <property type="match status" value="1"/>
</dbReference>
<dbReference type="Proteomes" id="UP000003560">
    <property type="component" value="Unassembled WGS sequence"/>
</dbReference>
<dbReference type="HOGENOM" id="CLU_009164_0_0_11"/>
<keyword evidence="2" id="KW-0378">Hydrolase</keyword>
<evidence type="ECO:0000313" key="7">
    <source>
        <dbReference type="Proteomes" id="UP000003560"/>
    </source>
</evidence>
<organism evidence="6 7">
    <name type="scientific">Collinsella stercoris DSM 13279</name>
    <dbReference type="NCBI Taxonomy" id="445975"/>
    <lineage>
        <taxon>Bacteria</taxon>
        <taxon>Bacillati</taxon>
        <taxon>Actinomycetota</taxon>
        <taxon>Coriobacteriia</taxon>
        <taxon>Coriobacteriales</taxon>
        <taxon>Coriobacteriaceae</taxon>
        <taxon>Collinsella</taxon>
    </lineage>
</organism>
<accession>B6G9X9</accession>
<keyword evidence="6" id="KW-0808">Transferase</keyword>